<accession>A0AAV7TKC9</accession>
<feature type="region of interest" description="Disordered" evidence="1">
    <location>
        <begin position="69"/>
        <end position="95"/>
    </location>
</feature>
<proteinExistence type="predicted"/>
<evidence type="ECO:0000313" key="2">
    <source>
        <dbReference type="EMBL" id="KAJ1177112.1"/>
    </source>
</evidence>
<protein>
    <submittedName>
        <fullName evidence="2">Uncharacterized protein</fullName>
    </submittedName>
</protein>
<comment type="caution">
    <text evidence="2">The sequence shown here is derived from an EMBL/GenBank/DDBJ whole genome shotgun (WGS) entry which is preliminary data.</text>
</comment>
<evidence type="ECO:0000313" key="3">
    <source>
        <dbReference type="Proteomes" id="UP001066276"/>
    </source>
</evidence>
<keyword evidence="3" id="KW-1185">Reference proteome</keyword>
<dbReference type="AlphaFoldDB" id="A0AAV7TKC9"/>
<sequence length="95" mass="10461">MATRSPSEVRTGHRATLIVHPLPLTFDYPRGLQAQPNPLWDPAVAGTAATQGITLRLSDPLHPWACQAPRQPCHSRRGVRSVTQGPVSPRVRYFS</sequence>
<dbReference type="Proteomes" id="UP001066276">
    <property type="component" value="Chromosome 3_2"/>
</dbReference>
<reference evidence="2" key="1">
    <citation type="journal article" date="2022" name="bioRxiv">
        <title>Sequencing and chromosome-scale assembly of the giantPleurodeles waltlgenome.</title>
        <authorList>
            <person name="Brown T."/>
            <person name="Elewa A."/>
            <person name="Iarovenko S."/>
            <person name="Subramanian E."/>
            <person name="Araus A.J."/>
            <person name="Petzold A."/>
            <person name="Susuki M."/>
            <person name="Suzuki K.-i.T."/>
            <person name="Hayashi T."/>
            <person name="Toyoda A."/>
            <person name="Oliveira C."/>
            <person name="Osipova E."/>
            <person name="Leigh N.D."/>
            <person name="Simon A."/>
            <person name="Yun M.H."/>
        </authorList>
    </citation>
    <scope>NUCLEOTIDE SEQUENCE</scope>
    <source>
        <strain evidence="2">20211129_DDA</strain>
        <tissue evidence="2">Liver</tissue>
    </source>
</reference>
<organism evidence="2 3">
    <name type="scientific">Pleurodeles waltl</name>
    <name type="common">Iberian ribbed newt</name>
    <dbReference type="NCBI Taxonomy" id="8319"/>
    <lineage>
        <taxon>Eukaryota</taxon>
        <taxon>Metazoa</taxon>
        <taxon>Chordata</taxon>
        <taxon>Craniata</taxon>
        <taxon>Vertebrata</taxon>
        <taxon>Euteleostomi</taxon>
        <taxon>Amphibia</taxon>
        <taxon>Batrachia</taxon>
        <taxon>Caudata</taxon>
        <taxon>Salamandroidea</taxon>
        <taxon>Salamandridae</taxon>
        <taxon>Pleurodelinae</taxon>
        <taxon>Pleurodeles</taxon>
    </lineage>
</organism>
<dbReference type="EMBL" id="JANPWB010000006">
    <property type="protein sequence ID" value="KAJ1177112.1"/>
    <property type="molecule type" value="Genomic_DNA"/>
</dbReference>
<gene>
    <name evidence="2" type="ORF">NDU88_002374</name>
</gene>
<evidence type="ECO:0000256" key="1">
    <source>
        <dbReference type="SAM" id="MobiDB-lite"/>
    </source>
</evidence>
<name>A0AAV7TKC9_PLEWA</name>